<dbReference type="PANTHER" id="PTHR30579:SF7">
    <property type="entry name" value="HTH-TYPE TRANSCRIPTIONAL REGULATOR LRHA-RELATED"/>
    <property type="match status" value="1"/>
</dbReference>
<evidence type="ECO:0000313" key="7">
    <source>
        <dbReference type="Proteomes" id="UP001055117"/>
    </source>
</evidence>
<evidence type="ECO:0000256" key="1">
    <source>
        <dbReference type="ARBA" id="ARBA00009437"/>
    </source>
</evidence>
<dbReference type="Pfam" id="PF03466">
    <property type="entry name" value="LysR_substrate"/>
    <property type="match status" value="1"/>
</dbReference>
<name>A0ABQ4QKP0_9HYPH</name>
<dbReference type="InterPro" id="IPR005119">
    <property type="entry name" value="LysR_subst-bd"/>
</dbReference>
<dbReference type="PANTHER" id="PTHR30579">
    <property type="entry name" value="TRANSCRIPTIONAL REGULATOR"/>
    <property type="match status" value="1"/>
</dbReference>
<keyword evidence="4" id="KW-0804">Transcription</keyword>
<dbReference type="InterPro" id="IPR036388">
    <property type="entry name" value="WH-like_DNA-bd_sf"/>
</dbReference>
<dbReference type="Gene3D" id="1.10.10.10">
    <property type="entry name" value="Winged helix-like DNA-binding domain superfamily/Winged helix DNA-binding domain"/>
    <property type="match status" value="1"/>
</dbReference>
<feature type="domain" description="HTH lysR-type" evidence="5">
    <location>
        <begin position="6"/>
        <end position="63"/>
    </location>
</feature>
<evidence type="ECO:0000256" key="2">
    <source>
        <dbReference type="ARBA" id="ARBA00023015"/>
    </source>
</evidence>
<dbReference type="InterPro" id="IPR050176">
    <property type="entry name" value="LTTR"/>
</dbReference>
<evidence type="ECO:0000256" key="3">
    <source>
        <dbReference type="ARBA" id="ARBA00023125"/>
    </source>
</evidence>
<dbReference type="SUPFAM" id="SSF53850">
    <property type="entry name" value="Periplasmic binding protein-like II"/>
    <property type="match status" value="1"/>
</dbReference>
<reference evidence="6 7" key="1">
    <citation type="journal article" date="2021" name="Front. Microbiol.">
        <title>Comprehensive Comparative Genomics and Phenotyping of Methylobacterium Species.</title>
        <authorList>
            <person name="Alessa O."/>
            <person name="Ogura Y."/>
            <person name="Fujitani Y."/>
            <person name="Takami H."/>
            <person name="Hayashi T."/>
            <person name="Sahin N."/>
            <person name="Tani A."/>
        </authorList>
    </citation>
    <scope>NUCLEOTIDE SEQUENCE [LARGE SCALE GENOMIC DNA]</scope>
    <source>
        <strain evidence="6 7">DSM 23679</strain>
    </source>
</reference>
<comment type="similarity">
    <text evidence="1">Belongs to the LysR transcriptional regulatory family.</text>
</comment>
<gene>
    <name evidence="6" type="primary">hdfR_3</name>
    <name evidence="6" type="ORF">AFCDBAGC_3641</name>
</gene>
<accession>A0ABQ4QKP0</accession>
<dbReference type="RefSeq" id="WP_147829942.1">
    <property type="nucleotide sequence ID" value="NZ_BPQG01000054.1"/>
</dbReference>
<evidence type="ECO:0000256" key="4">
    <source>
        <dbReference type="ARBA" id="ARBA00023163"/>
    </source>
</evidence>
<sequence>MPPRPLDIDSVQAFVLTVDLASFTRAAEALETSQAGISLRLKRLEDRLGCRLVDRTPRNVRASAQGECFLPAARGLLAAHDRAMADLVAAPPARLVLGISDHVAGPDLPALLHRLGLAGSGLVVEVRIASSRDLMRLFDAGELDAAIVRSEDPTDAGGTVLAEEHLAWFAAPGFRFEPGAPLPMATLAGPCNVRAAALRALDAADLPWCETFVGGGVLAVGAAVGAGLAVAALAPSVAPAGARDVGAAFGLPALPLTRIVLHVRAPDPRAAAALRTLAAAYRGAAR</sequence>
<dbReference type="SUPFAM" id="SSF46785">
    <property type="entry name" value="Winged helix' DNA-binding domain"/>
    <property type="match status" value="1"/>
</dbReference>
<keyword evidence="3" id="KW-0238">DNA-binding</keyword>
<dbReference type="Gene3D" id="3.40.190.10">
    <property type="entry name" value="Periplasmic binding protein-like II"/>
    <property type="match status" value="2"/>
</dbReference>
<dbReference type="PROSITE" id="PS50931">
    <property type="entry name" value="HTH_LYSR"/>
    <property type="match status" value="1"/>
</dbReference>
<evidence type="ECO:0000259" key="5">
    <source>
        <dbReference type="PROSITE" id="PS50931"/>
    </source>
</evidence>
<dbReference type="PRINTS" id="PR00039">
    <property type="entry name" value="HTHLYSR"/>
</dbReference>
<comment type="caution">
    <text evidence="6">The sequence shown here is derived from an EMBL/GenBank/DDBJ whole genome shotgun (WGS) entry which is preliminary data.</text>
</comment>
<dbReference type="EMBL" id="BPQG01000054">
    <property type="protein sequence ID" value="GJD45764.1"/>
    <property type="molecule type" value="Genomic_DNA"/>
</dbReference>
<keyword evidence="7" id="KW-1185">Reference proteome</keyword>
<organism evidence="6 7">
    <name type="scientific">Methylobacterium cerastii</name>
    <dbReference type="NCBI Taxonomy" id="932741"/>
    <lineage>
        <taxon>Bacteria</taxon>
        <taxon>Pseudomonadati</taxon>
        <taxon>Pseudomonadota</taxon>
        <taxon>Alphaproteobacteria</taxon>
        <taxon>Hyphomicrobiales</taxon>
        <taxon>Methylobacteriaceae</taxon>
        <taxon>Methylobacterium</taxon>
    </lineage>
</organism>
<dbReference type="InterPro" id="IPR036390">
    <property type="entry name" value="WH_DNA-bd_sf"/>
</dbReference>
<keyword evidence="2" id="KW-0805">Transcription regulation</keyword>
<protein>
    <submittedName>
        <fullName evidence="6">HTH-type transcriptional regulator HdfR</fullName>
    </submittedName>
</protein>
<dbReference type="Proteomes" id="UP001055117">
    <property type="component" value="Unassembled WGS sequence"/>
</dbReference>
<proteinExistence type="inferred from homology"/>
<evidence type="ECO:0000313" key="6">
    <source>
        <dbReference type="EMBL" id="GJD45764.1"/>
    </source>
</evidence>
<dbReference type="InterPro" id="IPR000847">
    <property type="entry name" value="LysR_HTH_N"/>
</dbReference>
<dbReference type="Pfam" id="PF00126">
    <property type="entry name" value="HTH_1"/>
    <property type="match status" value="1"/>
</dbReference>